<feature type="region of interest" description="Disordered" evidence="3">
    <location>
        <begin position="219"/>
        <end position="245"/>
    </location>
</feature>
<evidence type="ECO:0000256" key="2">
    <source>
        <dbReference type="ARBA" id="ARBA00023242"/>
    </source>
</evidence>
<evidence type="ECO:0000313" key="5">
    <source>
        <dbReference type="Proteomes" id="UP000355283"/>
    </source>
</evidence>
<reference evidence="4 5" key="1">
    <citation type="submission" date="2019-01" db="EMBL/GenBank/DDBJ databases">
        <title>Nuclear Genome Assembly of the Microalgal Biofuel strain Nannochloropsis salina CCMP1776.</title>
        <authorList>
            <person name="Hovde B."/>
        </authorList>
    </citation>
    <scope>NUCLEOTIDE SEQUENCE [LARGE SCALE GENOMIC DNA]</scope>
    <source>
        <strain evidence="4 5">CCMP1776</strain>
    </source>
</reference>
<dbReference type="Pfam" id="PF05615">
    <property type="entry name" value="THOC7"/>
    <property type="match status" value="1"/>
</dbReference>
<feature type="compositionally biased region" description="Acidic residues" evidence="3">
    <location>
        <begin position="225"/>
        <end position="245"/>
    </location>
</feature>
<protein>
    <submittedName>
        <fullName evidence="4">Uncharacterized protein</fullName>
    </submittedName>
</protein>
<dbReference type="GO" id="GO:0006397">
    <property type="term" value="P:mRNA processing"/>
    <property type="evidence" value="ECO:0007669"/>
    <property type="project" value="InterPro"/>
</dbReference>
<dbReference type="AlphaFoldDB" id="A0A4D9CZS8"/>
<dbReference type="Proteomes" id="UP000355283">
    <property type="component" value="Unassembled WGS sequence"/>
</dbReference>
<organism evidence="4 5">
    <name type="scientific">Nannochloropsis salina CCMP1776</name>
    <dbReference type="NCBI Taxonomy" id="1027361"/>
    <lineage>
        <taxon>Eukaryota</taxon>
        <taxon>Sar</taxon>
        <taxon>Stramenopiles</taxon>
        <taxon>Ochrophyta</taxon>
        <taxon>Eustigmatophyceae</taxon>
        <taxon>Eustigmatales</taxon>
        <taxon>Monodopsidaceae</taxon>
        <taxon>Microchloropsis</taxon>
        <taxon>Microchloropsis salina</taxon>
    </lineage>
</organism>
<proteinExistence type="predicted"/>
<gene>
    <name evidence="4" type="ORF">NSK_006657</name>
</gene>
<sequence length="245" mass="27460">MIDRKIFEDRLTYKETTITGHTAVSRLVARFNAFVNAAVSALGASDAKTPVGLGCGERETALEQYDALVKELTLMRLEIDKAEAMFATLPREREEFEVYSDTIAQQTARVEAEIVALKERLVVERAIRLQREEYEALAKLVNKFPAKAQTTVGQTKVAAEIAALEEEKGRLGKAVAMRKRQLSFVLNAVRDLKNGLEYDMRTDEEKDRFLAEQAAAVAKCKEEGGEMEGEGDEDEEDEESEMQMD</sequence>
<comment type="caution">
    <text evidence="4">The sequence shown here is derived from an EMBL/GenBank/DDBJ whole genome shotgun (WGS) entry which is preliminary data.</text>
</comment>
<accession>A0A4D9CZS8</accession>
<comment type="subcellular location">
    <subcellularLocation>
        <location evidence="1">Nucleus</location>
    </subcellularLocation>
</comment>
<keyword evidence="5" id="KW-1185">Reference proteome</keyword>
<dbReference type="EMBL" id="SDOX01000121">
    <property type="protein sequence ID" value="TFJ81989.1"/>
    <property type="molecule type" value="Genomic_DNA"/>
</dbReference>
<evidence type="ECO:0000313" key="4">
    <source>
        <dbReference type="EMBL" id="TFJ81989.1"/>
    </source>
</evidence>
<name>A0A4D9CZS8_9STRA</name>
<evidence type="ECO:0000256" key="3">
    <source>
        <dbReference type="SAM" id="MobiDB-lite"/>
    </source>
</evidence>
<dbReference type="GO" id="GO:0000445">
    <property type="term" value="C:THO complex part of transcription export complex"/>
    <property type="evidence" value="ECO:0007669"/>
    <property type="project" value="InterPro"/>
</dbReference>
<dbReference type="OrthoDB" id="205166at2759"/>
<dbReference type="InterPro" id="IPR008501">
    <property type="entry name" value="THOC7/Mft1"/>
</dbReference>
<keyword evidence="2" id="KW-0539">Nucleus</keyword>
<evidence type="ECO:0000256" key="1">
    <source>
        <dbReference type="ARBA" id="ARBA00004123"/>
    </source>
</evidence>